<dbReference type="SUPFAM" id="SSF55729">
    <property type="entry name" value="Acyl-CoA N-acyltransferases (Nat)"/>
    <property type="match status" value="1"/>
</dbReference>
<protein>
    <recommendedName>
        <fullName evidence="3">N-acetyltransferase domain-containing protein</fullName>
    </recommendedName>
</protein>
<name>A0A7K0CBR2_9ACTN</name>
<comment type="caution">
    <text evidence="1">The sequence shown here is derived from an EMBL/GenBank/DDBJ whole genome shotgun (WGS) entry which is preliminary data.</text>
</comment>
<gene>
    <name evidence="1" type="ORF">SRB5_09980</name>
</gene>
<dbReference type="EMBL" id="WEGJ01000002">
    <property type="protein sequence ID" value="MQY10885.1"/>
    <property type="molecule type" value="Genomic_DNA"/>
</dbReference>
<evidence type="ECO:0000313" key="2">
    <source>
        <dbReference type="Proteomes" id="UP000466345"/>
    </source>
</evidence>
<dbReference type="Proteomes" id="UP000466345">
    <property type="component" value="Unassembled WGS sequence"/>
</dbReference>
<dbReference type="PROSITE" id="PS50007">
    <property type="entry name" value="PIPLC_X_DOMAIN"/>
    <property type="match status" value="1"/>
</dbReference>
<dbReference type="Gene3D" id="3.40.630.30">
    <property type="match status" value="1"/>
</dbReference>
<reference evidence="1 2" key="1">
    <citation type="submission" date="2019-10" db="EMBL/GenBank/DDBJ databases">
        <title>Streptomyces smaragdinus sp. nov. and Streptomyces fabii sp. nov., isolated from the gut of fungus growing-termite Macrotermes natalensis.</title>
        <authorList>
            <person name="Schwitalla J."/>
            <person name="Benndorf R."/>
            <person name="Martin K."/>
            <person name="De Beer W."/>
            <person name="Kaster A.-K."/>
            <person name="Vollmers J."/>
            <person name="Poulsen M."/>
            <person name="Beemelmanns C."/>
        </authorList>
    </citation>
    <scope>NUCLEOTIDE SEQUENCE [LARGE SCALE GENOMIC DNA]</scope>
    <source>
        <strain evidence="1 2">RB5</strain>
    </source>
</reference>
<sequence>MSQADDMKVTEGGPHAAEQLLVMLDEHSSWLVPVQYVNLMATLEWEEHPRPPIVKQILSHARDGQIRICRNRLGRPMGGSVLTGTAPEFVPRAEEPELYLHFLVTGREEARRSGIEALVTDARAEAARRGVRLLRTHCWAGEDGRLVREYEELGFTATLEFEELRSDGSYWPGRILQTRV</sequence>
<proteinExistence type="predicted"/>
<dbReference type="InterPro" id="IPR016181">
    <property type="entry name" value="Acyl_CoA_acyltransferase"/>
</dbReference>
<keyword evidence="2" id="KW-1185">Reference proteome</keyword>
<evidence type="ECO:0000313" key="1">
    <source>
        <dbReference type="EMBL" id="MQY10885.1"/>
    </source>
</evidence>
<dbReference type="AlphaFoldDB" id="A0A7K0CBR2"/>
<organism evidence="1 2">
    <name type="scientific">Streptomyces smaragdinus</name>
    <dbReference type="NCBI Taxonomy" id="2585196"/>
    <lineage>
        <taxon>Bacteria</taxon>
        <taxon>Bacillati</taxon>
        <taxon>Actinomycetota</taxon>
        <taxon>Actinomycetes</taxon>
        <taxon>Kitasatosporales</taxon>
        <taxon>Streptomycetaceae</taxon>
        <taxon>Streptomyces</taxon>
    </lineage>
</organism>
<evidence type="ECO:0008006" key="3">
    <source>
        <dbReference type="Google" id="ProtNLM"/>
    </source>
</evidence>
<accession>A0A7K0CBR2</accession>